<dbReference type="Gene3D" id="1.10.357.10">
    <property type="entry name" value="Tetracycline Repressor, domain 2"/>
    <property type="match status" value="1"/>
</dbReference>
<dbReference type="GO" id="GO:0003700">
    <property type="term" value="F:DNA-binding transcription factor activity"/>
    <property type="evidence" value="ECO:0007669"/>
    <property type="project" value="TreeGrafter"/>
</dbReference>
<dbReference type="Proteomes" id="UP000076852">
    <property type="component" value="Chromosome 2"/>
</dbReference>
<dbReference type="InterPro" id="IPR001647">
    <property type="entry name" value="HTH_TetR"/>
</dbReference>
<dbReference type="PRINTS" id="PR00455">
    <property type="entry name" value="HTHTETR"/>
</dbReference>
<evidence type="ECO:0000259" key="3">
    <source>
        <dbReference type="PROSITE" id="PS50977"/>
    </source>
</evidence>
<evidence type="ECO:0000313" key="4">
    <source>
        <dbReference type="EMBL" id="ANB75857.1"/>
    </source>
</evidence>
<keyword evidence="1 2" id="KW-0238">DNA-binding</keyword>
<dbReference type="OrthoDB" id="9798857at2"/>
<feature type="DNA-binding region" description="H-T-H motif" evidence="2">
    <location>
        <begin position="36"/>
        <end position="55"/>
    </location>
</feature>
<evidence type="ECO:0000313" key="5">
    <source>
        <dbReference type="Proteomes" id="UP000076852"/>
    </source>
</evidence>
<reference evidence="4 5" key="1">
    <citation type="journal article" date="2016" name="Gene">
        <title>PacBio SMRT assembly of a complex multi-replicon genome reveals chlorocatechol degradative operon in a region of genome plasticity.</title>
        <authorList>
            <person name="Ricker N."/>
            <person name="Shen S.Y."/>
            <person name="Goordial J."/>
            <person name="Jin S."/>
            <person name="Fulthorpe R.R."/>
        </authorList>
    </citation>
    <scope>NUCLEOTIDE SEQUENCE [LARGE SCALE GENOMIC DNA]</scope>
    <source>
        <strain evidence="4 5">OLGA172</strain>
    </source>
</reference>
<sequence>MAETKATQSGRGQFGPDDWIHAAQRVLQSRSIDAVRVEVLAKEMGVTKGSFYWHFKDRDDLIRRMLTAWRDAATEQIIFRFESRGLSARELIRDLLTLPFRGASAKEAAATELAIRAWARRDDAARSVLDEVDAKRLTYITQCFRALGFSATEAKSRAFALYSYELSESLLSQQGTAKQKDDRRAFMEKLLLTPLNGAETP</sequence>
<dbReference type="SUPFAM" id="SSF46689">
    <property type="entry name" value="Homeodomain-like"/>
    <property type="match status" value="1"/>
</dbReference>
<dbReference type="EMBL" id="CP014579">
    <property type="protein sequence ID" value="ANB75857.1"/>
    <property type="molecule type" value="Genomic_DNA"/>
</dbReference>
<dbReference type="InterPro" id="IPR050109">
    <property type="entry name" value="HTH-type_TetR-like_transc_reg"/>
</dbReference>
<accession>A0A167WD17</accession>
<protein>
    <submittedName>
        <fullName evidence="4">TetR family transcriptional regulator</fullName>
    </submittedName>
</protein>
<dbReference type="AlphaFoldDB" id="A0A167WD17"/>
<evidence type="ECO:0000256" key="2">
    <source>
        <dbReference type="PROSITE-ProRule" id="PRU00335"/>
    </source>
</evidence>
<dbReference type="RefSeq" id="WP_082855319.1">
    <property type="nucleotide sequence ID" value="NZ_CP014579.1"/>
</dbReference>
<dbReference type="PROSITE" id="PS50977">
    <property type="entry name" value="HTH_TETR_2"/>
    <property type="match status" value="1"/>
</dbReference>
<name>A0A167WD17_9BURK</name>
<dbReference type="Pfam" id="PF00440">
    <property type="entry name" value="TetR_N"/>
    <property type="match status" value="1"/>
</dbReference>
<dbReference type="InterPro" id="IPR009057">
    <property type="entry name" value="Homeodomain-like_sf"/>
</dbReference>
<dbReference type="KEGG" id="buz:AYM40_26495"/>
<dbReference type="PANTHER" id="PTHR30055">
    <property type="entry name" value="HTH-TYPE TRANSCRIPTIONAL REGULATOR RUTR"/>
    <property type="match status" value="1"/>
</dbReference>
<gene>
    <name evidence="4" type="ORF">AYM40_26495</name>
</gene>
<dbReference type="STRING" id="1804984.AYM40_26495"/>
<evidence type="ECO:0000256" key="1">
    <source>
        <dbReference type="ARBA" id="ARBA00023125"/>
    </source>
</evidence>
<feature type="domain" description="HTH tetR-type" evidence="3">
    <location>
        <begin position="13"/>
        <end position="73"/>
    </location>
</feature>
<organism evidence="4 5">
    <name type="scientific">Paraburkholderia phytofirmans OLGA172</name>
    <dbReference type="NCBI Taxonomy" id="1417228"/>
    <lineage>
        <taxon>Bacteria</taxon>
        <taxon>Pseudomonadati</taxon>
        <taxon>Pseudomonadota</taxon>
        <taxon>Betaproteobacteria</taxon>
        <taxon>Burkholderiales</taxon>
        <taxon>Burkholderiaceae</taxon>
        <taxon>Paraburkholderia</taxon>
    </lineage>
</organism>
<dbReference type="GO" id="GO:0000976">
    <property type="term" value="F:transcription cis-regulatory region binding"/>
    <property type="evidence" value="ECO:0007669"/>
    <property type="project" value="TreeGrafter"/>
</dbReference>
<keyword evidence="5" id="KW-1185">Reference proteome</keyword>
<proteinExistence type="predicted"/>
<dbReference type="PANTHER" id="PTHR30055:SF239">
    <property type="entry name" value="TRANSCRIPTIONAL REGULATORY PROTEIN"/>
    <property type="match status" value="1"/>
</dbReference>